<dbReference type="GO" id="GO:0005975">
    <property type="term" value="P:carbohydrate metabolic process"/>
    <property type="evidence" value="ECO:0007669"/>
    <property type="project" value="InterPro"/>
</dbReference>
<feature type="non-terminal residue" evidence="4">
    <location>
        <position position="262"/>
    </location>
</feature>
<keyword evidence="1" id="KW-0378">Hydrolase</keyword>
<dbReference type="InterPro" id="IPR017853">
    <property type="entry name" value="GH"/>
</dbReference>
<proteinExistence type="predicted"/>
<accession>X0VP16</accession>
<dbReference type="InterPro" id="IPR013785">
    <property type="entry name" value="Aldolase_TIM"/>
</dbReference>
<sequence>PADQAKTTYLAVSVADPATRAGVVCGWRSHDRASGIAACRPEGKQICIEASSEYGRLLVPPGKTVRGETVMIGYFEDVLDGLELYAEMIAKHYKIKVKPVPSGYMTWYHARALDEKRMPVLAKWCGENLKRYGFDFLQIDDGWQISRRDFTAHAADRPYASKPRFPDEPSRDKAPYSQGMKPTAEAINHHGLTAGIWITPFGWDHKRPIFADHQDWFVKREDGTVYAVSWGGDCLDMSHPEARRFVHGVVDRIANRWGYKFF</sequence>
<dbReference type="SUPFAM" id="SSF51445">
    <property type="entry name" value="(Trans)glycosidases"/>
    <property type="match status" value="1"/>
</dbReference>
<dbReference type="Pfam" id="PF02065">
    <property type="entry name" value="Melibiase"/>
    <property type="match status" value="1"/>
</dbReference>
<evidence type="ECO:0000256" key="2">
    <source>
        <dbReference type="ARBA" id="ARBA00023295"/>
    </source>
</evidence>
<reference evidence="4" key="1">
    <citation type="journal article" date="2014" name="Front. Microbiol.">
        <title>High frequency of phylogenetically diverse reductive dehalogenase-homologous genes in deep subseafloor sedimentary metagenomes.</title>
        <authorList>
            <person name="Kawai M."/>
            <person name="Futagami T."/>
            <person name="Toyoda A."/>
            <person name="Takaki Y."/>
            <person name="Nishi S."/>
            <person name="Hori S."/>
            <person name="Arai W."/>
            <person name="Tsubouchi T."/>
            <person name="Morono Y."/>
            <person name="Uchiyama I."/>
            <person name="Ito T."/>
            <person name="Fujiyama A."/>
            <person name="Inagaki F."/>
            <person name="Takami H."/>
        </authorList>
    </citation>
    <scope>NUCLEOTIDE SEQUENCE</scope>
    <source>
        <strain evidence="4">Expedition CK06-06</strain>
    </source>
</reference>
<comment type="caution">
    <text evidence="4">The sequence shown here is derived from an EMBL/GenBank/DDBJ whole genome shotgun (WGS) entry which is preliminary data.</text>
</comment>
<evidence type="ECO:0008006" key="5">
    <source>
        <dbReference type="Google" id="ProtNLM"/>
    </source>
</evidence>
<dbReference type="InterPro" id="IPR000111">
    <property type="entry name" value="Glyco_hydro_27/36_CS"/>
</dbReference>
<evidence type="ECO:0000256" key="1">
    <source>
        <dbReference type="ARBA" id="ARBA00022801"/>
    </source>
</evidence>
<evidence type="ECO:0000313" key="4">
    <source>
        <dbReference type="EMBL" id="GAG20124.1"/>
    </source>
</evidence>
<dbReference type="Gene3D" id="3.20.20.70">
    <property type="entry name" value="Aldolase class I"/>
    <property type="match status" value="1"/>
</dbReference>
<protein>
    <recommendedName>
        <fullName evidence="5">Alpha-galactosidase</fullName>
    </recommendedName>
</protein>
<dbReference type="GO" id="GO:0004553">
    <property type="term" value="F:hydrolase activity, hydrolyzing O-glycosyl compounds"/>
    <property type="evidence" value="ECO:0007669"/>
    <property type="project" value="InterPro"/>
</dbReference>
<evidence type="ECO:0000256" key="3">
    <source>
        <dbReference type="SAM" id="MobiDB-lite"/>
    </source>
</evidence>
<name>X0VP16_9ZZZZ</name>
<organism evidence="4">
    <name type="scientific">marine sediment metagenome</name>
    <dbReference type="NCBI Taxonomy" id="412755"/>
    <lineage>
        <taxon>unclassified sequences</taxon>
        <taxon>metagenomes</taxon>
        <taxon>ecological metagenomes</taxon>
    </lineage>
</organism>
<feature type="non-terminal residue" evidence="4">
    <location>
        <position position="1"/>
    </location>
</feature>
<gene>
    <name evidence="4" type="ORF">S01H1_47255</name>
</gene>
<dbReference type="AlphaFoldDB" id="X0VP16"/>
<dbReference type="PROSITE" id="PS00512">
    <property type="entry name" value="ALPHA_GALACTOSIDASE"/>
    <property type="match status" value="1"/>
</dbReference>
<feature type="compositionally biased region" description="Basic and acidic residues" evidence="3">
    <location>
        <begin position="164"/>
        <end position="174"/>
    </location>
</feature>
<dbReference type="EMBL" id="BARS01030291">
    <property type="protein sequence ID" value="GAG20124.1"/>
    <property type="molecule type" value="Genomic_DNA"/>
</dbReference>
<feature type="region of interest" description="Disordered" evidence="3">
    <location>
        <begin position="158"/>
        <end position="177"/>
    </location>
</feature>
<keyword evidence="2" id="KW-0326">Glycosidase</keyword>